<evidence type="ECO:0000256" key="1">
    <source>
        <dbReference type="ARBA" id="ARBA00022729"/>
    </source>
</evidence>
<dbReference type="InterPro" id="IPR037293">
    <property type="entry name" value="Gal_Oxidase_central_sf"/>
</dbReference>
<dbReference type="PANTHER" id="PTHR32208:SF54">
    <property type="entry name" value="ALDEHYDE OXIDASE GLOX-LIKE"/>
    <property type="match status" value="1"/>
</dbReference>
<sequence>MLKKGIILMLIMVLAVKGGSSSTSTSTSTGTAWGGNTGKWDLLLNNSGVVAMHMALTHLDTVVIYDQTQAGRSGYRLRPSCAAHSNDSSSSSCWAHSVEYDIASNTLRPLTLKTDTWCSSGAFLSHGTLLQTGGNLDGVRKIRHFRPCSDKRCDWVEWEKTRLSEKRWYATTLILPEEEDRVVVVGGRDSFTYEFLPKFRPNEGAFYLPFLRRTRLHQGEENNLYPFVHVSSDGNLFIFANRDSILFDYKRRGKVVRRFPRMPGGGSRNYPSTGSSVMLPLDYADEYKKVEIMVCGGAAQGAYRAAQGAGVFLTGLTSCGRMVITDREPEWEMEEMPAPRLMNDMLLLPTGNVLLVNGATRGAAGWELARNASLHPFLYKPDGAKGERFRVLRSTEVKRVYHSSAILLPDGRILVAGSNPHRNYVFDGGDRRVKEFFPTELRLETFTPHYMLPFFDAKRPANLTVLGSAAVRHGEEFRVRFGLARRPAKVVEVYLYAPPFVTHSFSMNQRMVKLKWRGMVREGSDGEEEGGGVGVVVVVSVTAPPSPSVAPAGYYLLFLVNGGIPSKGFWVRLIRN</sequence>
<keyword evidence="1 2" id="KW-0732">Signal</keyword>
<dbReference type="CDD" id="cd02851">
    <property type="entry name" value="E_set_GO_C"/>
    <property type="match status" value="1"/>
</dbReference>
<evidence type="ECO:0000313" key="6">
    <source>
        <dbReference type="Proteomes" id="UP000825729"/>
    </source>
</evidence>
<protein>
    <submittedName>
        <fullName evidence="5">Uncharacterized protein</fullName>
    </submittedName>
</protein>
<evidence type="ECO:0000256" key="2">
    <source>
        <dbReference type="SAM" id="SignalP"/>
    </source>
</evidence>
<proteinExistence type="predicted"/>
<dbReference type="SUPFAM" id="SSF50965">
    <property type="entry name" value="Galactose oxidase, central domain"/>
    <property type="match status" value="1"/>
</dbReference>
<dbReference type="EMBL" id="JAINDJ010000005">
    <property type="protein sequence ID" value="KAG9446365.1"/>
    <property type="molecule type" value="Genomic_DNA"/>
</dbReference>
<organism evidence="5 6">
    <name type="scientific">Aristolochia fimbriata</name>
    <name type="common">White veined hardy Dutchman's pipe vine</name>
    <dbReference type="NCBI Taxonomy" id="158543"/>
    <lineage>
        <taxon>Eukaryota</taxon>
        <taxon>Viridiplantae</taxon>
        <taxon>Streptophyta</taxon>
        <taxon>Embryophyta</taxon>
        <taxon>Tracheophyta</taxon>
        <taxon>Spermatophyta</taxon>
        <taxon>Magnoliopsida</taxon>
        <taxon>Magnoliidae</taxon>
        <taxon>Piperales</taxon>
        <taxon>Aristolochiaceae</taxon>
        <taxon>Aristolochia</taxon>
    </lineage>
</organism>
<dbReference type="SUPFAM" id="SSF81296">
    <property type="entry name" value="E set domains"/>
    <property type="match status" value="1"/>
</dbReference>
<dbReference type="Proteomes" id="UP000825729">
    <property type="component" value="Unassembled WGS sequence"/>
</dbReference>
<dbReference type="Gene3D" id="2.60.40.10">
    <property type="entry name" value="Immunoglobulins"/>
    <property type="match status" value="1"/>
</dbReference>
<accession>A0AAV7EE32</accession>
<dbReference type="Gene3D" id="2.130.10.80">
    <property type="entry name" value="Galactose oxidase/kelch, beta-propeller"/>
    <property type="match status" value="1"/>
</dbReference>
<reference evidence="5 6" key="1">
    <citation type="submission" date="2021-07" db="EMBL/GenBank/DDBJ databases">
        <title>The Aristolochia fimbriata genome: insights into angiosperm evolution, floral development and chemical biosynthesis.</title>
        <authorList>
            <person name="Jiao Y."/>
        </authorList>
    </citation>
    <scope>NUCLEOTIDE SEQUENCE [LARGE SCALE GENOMIC DNA]</scope>
    <source>
        <strain evidence="5">IBCAS-2021</strain>
        <tissue evidence="5">Leaf</tissue>
    </source>
</reference>
<dbReference type="InterPro" id="IPR015202">
    <property type="entry name" value="GO-like_E_set"/>
</dbReference>
<dbReference type="InterPro" id="IPR013783">
    <property type="entry name" value="Ig-like_fold"/>
</dbReference>
<name>A0AAV7EE32_ARIFI</name>
<dbReference type="Pfam" id="PF09118">
    <property type="entry name" value="GO-like_E_set"/>
    <property type="match status" value="1"/>
</dbReference>
<evidence type="ECO:0000259" key="3">
    <source>
        <dbReference type="Pfam" id="PF07250"/>
    </source>
</evidence>
<evidence type="ECO:0000313" key="5">
    <source>
        <dbReference type="EMBL" id="KAG9446365.1"/>
    </source>
</evidence>
<gene>
    <name evidence="5" type="ORF">H6P81_012493</name>
</gene>
<dbReference type="InterPro" id="IPR009880">
    <property type="entry name" value="Glyoxal_oxidase_N"/>
</dbReference>
<feature type="domain" description="Glyoxal oxidase N-terminal" evidence="3">
    <location>
        <begin position="52"/>
        <end position="450"/>
    </location>
</feature>
<dbReference type="InterPro" id="IPR014756">
    <property type="entry name" value="Ig_E-set"/>
</dbReference>
<comment type="caution">
    <text evidence="5">The sequence shown here is derived from an EMBL/GenBank/DDBJ whole genome shotgun (WGS) entry which is preliminary data.</text>
</comment>
<dbReference type="PANTHER" id="PTHR32208">
    <property type="entry name" value="SECRETED PROTEIN-RELATED"/>
    <property type="match status" value="1"/>
</dbReference>
<dbReference type="InterPro" id="IPR011043">
    <property type="entry name" value="Gal_Oxase/kelch_b-propeller"/>
</dbReference>
<dbReference type="Pfam" id="PF07250">
    <property type="entry name" value="Glyoxal_oxid_N"/>
    <property type="match status" value="1"/>
</dbReference>
<feature type="domain" description="Galactose oxidase-like Early set" evidence="4">
    <location>
        <begin position="459"/>
        <end position="572"/>
    </location>
</feature>
<keyword evidence="6" id="KW-1185">Reference proteome</keyword>
<feature type="chain" id="PRO_5043529534" evidence="2">
    <location>
        <begin position="22"/>
        <end position="576"/>
    </location>
</feature>
<feature type="signal peptide" evidence="2">
    <location>
        <begin position="1"/>
        <end position="21"/>
    </location>
</feature>
<dbReference type="AlphaFoldDB" id="A0AAV7EE32"/>
<evidence type="ECO:0000259" key="4">
    <source>
        <dbReference type="Pfam" id="PF09118"/>
    </source>
</evidence>